<dbReference type="EMBL" id="BMAV01010855">
    <property type="protein sequence ID" value="GFY56241.1"/>
    <property type="molecule type" value="Genomic_DNA"/>
</dbReference>
<evidence type="ECO:0000313" key="14">
    <source>
        <dbReference type="EMBL" id="GFY56241.1"/>
    </source>
</evidence>
<comment type="similarity">
    <text evidence="2 12">Belongs to the amiloride-sensitive sodium channel (TC 1.A.6) family.</text>
</comment>
<comment type="caution">
    <text evidence="14">The sequence shown here is derived from an EMBL/GenBank/DDBJ whole genome shotgun (WGS) entry which is preliminary data.</text>
</comment>
<evidence type="ECO:0000256" key="9">
    <source>
        <dbReference type="ARBA" id="ARBA00023136"/>
    </source>
</evidence>
<dbReference type="PANTHER" id="PTHR11690:SF248">
    <property type="entry name" value="PICKPOCKET 17, ISOFORM A"/>
    <property type="match status" value="1"/>
</dbReference>
<dbReference type="PANTHER" id="PTHR11690">
    <property type="entry name" value="AMILORIDE-SENSITIVE SODIUM CHANNEL-RELATED"/>
    <property type="match status" value="1"/>
</dbReference>
<protein>
    <submittedName>
        <fullName evidence="14">Amiloride-sensitive sodium channel subunit beta</fullName>
    </submittedName>
</protein>
<evidence type="ECO:0000313" key="15">
    <source>
        <dbReference type="Proteomes" id="UP000886998"/>
    </source>
</evidence>
<dbReference type="Pfam" id="PF00858">
    <property type="entry name" value="ASC"/>
    <property type="match status" value="1"/>
</dbReference>
<keyword evidence="5 12" id="KW-0812">Transmembrane</keyword>
<dbReference type="Proteomes" id="UP000886998">
    <property type="component" value="Unassembled WGS sequence"/>
</dbReference>
<keyword evidence="11 12" id="KW-0407">Ion channel</keyword>
<dbReference type="AlphaFoldDB" id="A0A8X6XN79"/>
<accession>A0A8X6XN79</accession>
<keyword evidence="8 12" id="KW-0406">Ion transport</keyword>
<keyword evidence="7" id="KW-0915">Sodium</keyword>
<dbReference type="Gene3D" id="2.60.470.10">
    <property type="entry name" value="Acid-sensing ion channels like domains"/>
    <property type="match status" value="1"/>
</dbReference>
<keyword evidence="3 12" id="KW-0813">Transport</keyword>
<dbReference type="OrthoDB" id="10064773at2759"/>
<evidence type="ECO:0000256" key="8">
    <source>
        <dbReference type="ARBA" id="ARBA00023065"/>
    </source>
</evidence>
<organism evidence="14 15">
    <name type="scientific">Trichonephila inaurata madagascariensis</name>
    <dbReference type="NCBI Taxonomy" id="2747483"/>
    <lineage>
        <taxon>Eukaryota</taxon>
        <taxon>Metazoa</taxon>
        <taxon>Ecdysozoa</taxon>
        <taxon>Arthropoda</taxon>
        <taxon>Chelicerata</taxon>
        <taxon>Arachnida</taxon>
        <taxon>Araneae</taxon>
        <taxon>Araneomorphae</taxon>
        <taxon>Entelegynae</taxon>
        <taxon>Araneoidea</taxon>
        <taxon>Nephilidae</taxon>
        <taxon>Trichonephila</taxon>
        <taxon>Trichonephila inaurata</taxon>
    </lineage>
</organism>
<sequence length="374" mass="42723">MQREHSNKIYDEAALKYSMSTVLNMESSEKAEEGKEEELEDLAKDFAVNKISAAGVSYIVTSRSFIRRCLWFIGVMGCLTFMGFMTIKVILEYLRYPKVLIKEDVIRHKLPFPAVTVCSLNPISTHFVSETSLKKFLNLRKMMQNIPTERFNVSERDACYARPLCKWSWFQETCHCVDNPCLTEFCLAENSSHCSCSSFFCNSDTRKVEGCKIVPDHSIPINNETCQCVGSSTENALEKESANQNIDDLLATIEDKDVKDVIRLIKQSETYDLVDVEEALMPSIYELYQYGVTFDSLVAACSFEGVNFTVLYHPNYGKCYMFNYVGNEFPEVEKPIEIDRYGSTSGLQLLLRVSDLNDLDLLRRARDPESNQAF</sequence>
<evidence type="ECO:0000256" key="1">
    <source>
        <dbReference type="ARBA" id="ARBA00004141"/>
    </source>
</evidence>
<dbReference type="GO" id="GO:0015280">
    <property type="term" value="F:ligand-gated sodium channel activity"/>
    <property type="evidence" value="ECO:0007669"/>
    <property type="project" value="TreeGrafter"/>
</dbReference>
<evidence type="ECO:0000256" key="13">
    <source>
        <dbReference type="SAM" id="Phobius"/>
    </source>
</evidence>
<evidence type="ECO:0000256" key="5">
    <source>
        <dbReference type="ARBA" id="ARBA00022692"/>
    </source>
</evidence>
<keyword evidence="6 13" id="KW-1133">Transmembrane helix</keyword>
<evidence type="ECO:0000256" key="7">
    <source>
        <dbReference type="ARBA" id="ARBA00023053"/>
    </source>
</evidence>
<evidence type="ECO:0000256" key="4">
    <source>
        <dbReference type="ARBA" id="ARBA00022461"/>
    </source>
</evidence>
<proteinExistence type="inferred from homology"/>
<evidence type="ECO:0000256" key="12">
    <source>
        <dbReference type="RuleBase" id="RU000679"/>
    </source>
</evidence>
<evidence type="ECO:0000256" key="3">
    <source>
        <dbReference type="ARBA" id="ARBA00022448"/>
    </source>
</evidence>
<keyword evidence="10 12" id="KW-0739">Sodium transport</keyword>
<evidence type="ECO:0000256" key="6">
    <source>
        <dbReference type="ARBA" id="ARBA00022989"/>
    </source>
</evidence>
<dbReference type="GO" id="GO:0005886">
    <property type="term" value="C:plasma membrane"/>
    <property type="evidence" value="ECO:0007669"/>
    <property type="project" value="TreeGrafter"/>
</dbReference>
<keyword evidence="9 13" id="KW-0472">Membrane</keyword>
<dbReference type="PRINTS" id="PR01078">
    <property type="entry name" value="AMINACHANNEL"/>
</dbReference>
<evidence type="ECO:0000256" key="2">
    <source>
        <dbReference type="ARBA" id="ARBA00007193"/>
    </source>
</evidence>
<reference evidence="14" key="1">
    <citation type="submission" date="2020-08" db="EMBL/GenBank/DDBJ databases">
        <title>Multicomponent nature underlies the extraordinary mechanical properties of spider dragline silk.</title>
        <authorList>
            <person name="Kono N."/>
            <person name="Nakamura H."/>
            <person name="Mori M."/>
            <person name="Yoshida Y."/>
            <person name="Ohtoshi R."/>
            <person name="Malay A.D."/>
            <person name="Moran D.A.P."/>
            <person name="Tomita M."/>
            <person name="Numata K."/>
            <person name="Arakawa K."/>
        </authorList>
    </citation>
    <scope>NUCLEOTIDE SEQUENCE</scope>
</reference>
<feature type="transmembrane region" description="Helical" evidence="13">
    <location>
        <begin position="69"/>
        <end position="91"/>
    </location>
</feature>
<keyword evidence="15" id="KW-1185">Reference proteome</keyword>
<evidence type="ECO:0000256" key="10">
    <source>
        <dbReference type="ARBA" id="ARBA00023201"/>
    </source>
</evidence>
<dbReference type="InterPro" id="IPR001873">
    <property type="entry name" value="ENaC"/>
</dbReference>
<name>A0A8X6XN79_9ARAC</name>
<gene>
    <name evidence="14" type="primary">scnn1b</name>
    <name evidence="14" type="ORF">TNIN_291961</name>
</gene>
<comment type="subcellular location">
    <subcellularLocation>
        <location evidence="1">Membrane</location>
        <topology evidence="1">Multi-pass membrane protein</topology>
    </subcellularLocation>
</comment>
<evidence type="ECO:0000256" key="11">
    <source>
        <dbReference type="ARBA" id="ARBA00023303"/>
    </source>
</evidence>
<keyword evidence="4 12" id="KW-0894">Sodium channel</keyword>